<protein>
    <submittedName>
        <fullName evidence="2">DUF624 domain-containing protein</fullName>
    </submittedName>
</protein>
<feature type="transmembrane region" description="Helical" evidence="1">
    <location>
        <begin position="106"/>
        <end position="130"/>
    </location>
</feature>
<evidence type="ECO:0000313" key="2">
    <source>
        <dbReference type="EMBL" id="TYS48531.1"/>
    </source>
</evidence>
<dbReference type="RefSeq" id="WP_148974712.1">
    <property type="nucleotide sequence ID" value="NZ_JBNIKU010000007.1"/>
</dbReference>
<dbReference type="EMBL" id="VTER01000005">
    <property type="protein sequence ID" value="TYS48531.1"/>
    <property type="molecule type" value="Genomic_DNA"/>
</dbReference>
<accession>A0A5D4RE08</accession>
<feature type="transmembrane region" description="Helical" evidence="1">
    <location>
        <begin position="142"/>
        <end position="166"/>
    </location>
</feature>
<reference evidence="2 3" key="1">
    <citation type="submission" date="2019-08" db="EMBL/GenBank/DDBJ databases">
        <title>Bacillus genomes from the desert of Cuatro Cienegas, Coahuila.</title>
        <authorList>
            <person name="Olmedo-Alvarez G."/>
        </authorList>
    </citation>
    <scope>NUCLEOTIDE SEQUENCE [LARGE SCALE GENOMIC DNA]</scope>
    <source>
        <strain evidence="2 3">CH446_14T</strain>
    </source>
</reference>
<name>A0A5D4RE08_9BACI</name>
<dbReference type="Pfam" id="PF04854">
    <property type="entry name" value="DUF624"/>
    <property type="match status" value="1"/>
</dbReference>
<dbReference type="AlphaFoldDB" id="A0A5D4RE08"/>
<keyword evidence="1" id="KW-0812">Transmembrane</keyword>
<proteinExistence type="predicted"/>
<keyword evidence="1" id="KW-0472">Membrane</keyword>
<feature type="transmembrane region" description="Helical" evidence="1">
    <location>
        <begin position="20"/>
        <end position="46"/>
    </location>
</feature>
<comment type="caution">
    <text evidence="2">The sequence shown here is derived from an EMBL/GenBank/DDBJ whole genome shotgun (WGS) entry which is preliminary data.</text>
</comment>
<feature type="transmembrane region" description="Helical" evidence="1">
    <location>
        <begin position="172"/>
        <end position="193"/>
    </location>
</feature>
<organism evidence="2 3">
    <name type="scientific">Bacillus infantis</name>
    <dbReference type="NCBI Taxonomy" id="324767"/>
    <lineage>
        <taxon>Bacteria</taxon>
        <taxon>Bacillati</taxon>
        <taxon>Bacillota</taxon>
        <taxon>Bacilli</taxon>
        <taxon>Bacillales</taxon>
        <taxon>Bacillaceae</taxon>
        <taxon>Bacillus</taxon>
    </lineage>
</organism>
<evidence type="ECO:0000256" key="1">
    <source>
        <dbReference type="SAM" id="Phobius"/>
    </source>
</evidence>
<gene>
    <name evidence="2" type="ORF">FZD51_10425</name>
</gene>
<keyword evidence="1" id="KW-1133">Transmembrane helix</keyword>
<evidence type="ECO:0000313" key="3">
    <source>
        <dbReference type="Proteomes" id="UP000322139"/>
    </source>
</evidence>
<feature type="transmembrane region" description="Helical" evidence="1">
    <location>
        <begin position="77"/>
        <end position="94"/>
    </location>
</feature>
<sequence>MVSSVLYRIFEWITRFAYMNLLWILFTLAGGILFGFFPSTLAMFAITRDWLRGKTDTPLFPSFLSYYKKDFWKGNRLGFIIIIIGFLASFNLWSTQAGFDVLTWAYIPSLAFMMLFLLFLLYLFPAFVHFDLNVRQLIKQALLIMLVNPLHTVLMILCLASLYFIIQLAPALAFIFGGSSAAFIIMWLCLHAFNRIQRKQAKQKTLSPD</sequence>
<dbReference type="InterPro" id="IPR006938">
    <property type="entry name" value="DUF624"/>
</dbReference>
<dbReference type="Proteomes" id="UP000322139">
    <property type="component" value="Unassembled WGS sequence"/>
</dbReference>